<sequence length="491" mass="59445">MDQITLIWNKFRNNIQNVFKSKNDDIDKRITLILNFLIKEVNLNHKRNDHKIENLVFVRAFQINIGLIQCEYCFLQNKNNLNYQYSLNLIQFLEDVFYFIDQISSLFSNDQQYQEEKNYHQLRIYNVMKETFDTKSINKDIIWKINKFIMEIESALFYPEDFIDYLGNSHYQRINRIQINQIIQNIKDTQQQIIPYRSYINLLPKVTYLKKFHSQSDYIYQQTISTQFLAMLGTNNITIYDIKSGIKFCTINVGYQNNNIQLFQFTKDQNYLIFVQDKPKQYLIYNMKEKQIQQMQNSQASFIECINYNNQNYLFFYDQNFKMNKYLLLEQQSFFDCKIFKQFSYLDNSTKVVTFYNQIERKWKNLTKHFFGGRNTKNIQITKKFKLLQIRASRMNHIYYTLISNSNKLIRRISSQDYFIKDIYFISHDESYIISSKLTFYEISTGKIAFEIRLDVGEEVLDVKVDDGKIAILTWDNLYIYDEINKKQQKR</sequence>
<gene>
    <name evidence="1" type="ORF">PPRIM_AZ9-3.1.T0560214</name>
</gene>
<name>A0A8S1M9U3_PARPR</name>
<comment type="caution">
    <text evidence="1">The sequence shown here is derived from an EMBL/GenBank/DDBJ whole genome shotgun (WGS) entry which is preliminary data.</text>
</comment>
<dbReference type="Proteomes" id="UP000688137">
    <property type="component" value="Unassembled WGS sequence"/>
</dbReference>
<dbReference type="EMBL" id="CAJJDM010000057">
    <property type="protein sequence ID" value="CAD8076589.1"/>
    <property type="molecule type" value="Genomic_DNA"/>
</dbReference>
<protein>
    <recommendedName>
        <fullName evidence="3">WD40-repeat-containing domain</fullName>
    </recommendedName>
</protein>
<dbReference type="AlphaFoldDB" id="A0A8S1M9U3"/>
<keyword evidence="2" id="KW-1185">Reference proteome</keyword>
<organism evidence="1 2">
    <name type="scientific">Paramecium primaurelia</name>
    <dbReference type="NCBI Taxonomy" id="5886"/>
    <lineage>
        <taxon>Eukaryota</taxon>
        <taxon>Sar</taxon>
        <taxon>Alveolata</taxon>
        <taxon>Ciliophora</taxon>
        <taxon>Intramacronucleata</taxon>
        <taxon>Oligohymenophorea</taxon>
        <taxon>Peniculida</taxon>
        <taxon>Parameciidae</taxon>
        <taxon>Paramecium</taxon>
    </lineage>
</organism>
<accession>A0A8S1M9U3</accession>
<evidence type="ECO:0008006" key="3">
    <source>
        <dbReference type="Google" id="ProtNLM"/>
    </source>
</evidence>
<reference evidence="1" key="1">
    <citation type="submission" date="2021-01" db="EMBL/GenBank/DDBJ databases">
        <authorList>
            <consortium name="Genoscope - CEA"/>
            <person name="William W."/>
        </authorList>
    </citation>
    <scope>NUCLEOTIDE SEQUENCE</scope>
</reference>
<evidence type="ECO:0000313" key="1">
    <source>
        <dbReference type="EMBL" id="CAD8076589.1"/>
    </source>
</evidence>
<proteinExistence type="predicted"/>
<evidence type="ECO:0000313" key="2">
    <source>
        <dbReference type="Proteomes" id="UP000688137"/>
    </source>
</evidence>